<dbReference type="Proteomes" id="UP000472335">
    <property type="component" value="Unassembled WGS sequence"/>
</dbReference>
<dbReference type="EMBL" id="JAAKZY010000226">
    <property type="protein sequence ID" value="NGO13995.1"/>
    <property type="molecule type" value="Genomic_DNA"/>
</dbReference>
<evidence type="ECO:0000313" key="1">
    <source>
        <dbReference type="EMBL" id="NGO13995.1"/>
    </source>
</evidence>
<sequence>MTTIFFVGFAADSTTPRVKGVVTVGRELPSSTTVIDPVTSTSSKPFAADAVPPFPRASMVVAATVPARARRPE</sequence>
<reference evidence="1 2" key="1">
    <citation type="submission" date="2020-02" db="EMBL/GenBank/DDBJ databases">
        <title>Whole-genome analyses of novel actinobacteria.</title>
        <authorList>
            <person name="Sahin N."/>
            <person name="Gencbay T."/>
        </authorList>
    </citation>
    <scope>NUCLEOTIDE SEQUENCE [LARGE SCALE GENOMIC DNA]</scope>
    <source>
        <strain evidence="1 2">HC44</strain>
    </source>
</reference>
<accession>A0A6G4VJF1</accession>
<gene>
    <name evidence="1" type="ORF">G5C60_41995</name>
</gene>
<evidence type="ECO:0000313" key="2">
    <source>
        <dbReference type="Proteomes" id="UP000472335"/>
    </source>
</evidence>
<organism evidence="1 2">
    <name type="scientific">Streptomyces scabichelini</name>
    <dbReference type="NCBI Taxonomy" id="2711217"/>
    <lineage>
        <taxon>Bacteria</taxon>
        <taxon>Bacillati</taxon>
        <taxon>Actinomycetota</taxon>
        <taxon>Actinomycetes</taxon>
        <taxon>Kitasatosporales</taxon>
        <taxon>Streptomycetaceae</taxon>
        <taxon>Streptomyces</taxon>
    </lineage>
</organism>
<protein>
    <submittedName>
        <fullName evidence="1">Uncharacterized protein</fullName>
    </submittedName>
</protein>
<proteinExistence type="predicted"/>
<keyword evidence="2" id="KW-1185">Reference proteome</keyword>
<comment type="caution">
    <text evidence="1">The sequence shown here is derived from an EMBL/GenBank/DDBJ whole genome shotgun (WGS) entry which is preliminary data.</text>
</comment>
<dbReference type="AlphaFoldDB" id="A0A6G4VJF1"/>
<dbReference type="RefSeq" id="WP_165267935.1">
    <property type="nucleotide sequence ID" value="NZ_JAAKZY010000226.1"/>
</dbReference>
<name>A0A6G4VJF1_9ACTN</name>